<dbReference type="Pfam" id="PF00743">
    <property type="entry name" value="FMO-like"/>
    <property type="match status" value="1"/>
</dbReference>
<protein>
    <submittedName>
        <fullName evidence="5">Flavin-binding monooxygenase-like protein</fullName>
    </submittedName>
</protein>
<comment type="caution">
    <text evidence="5">The sequence shown here is derived from an EMBL/GenBank/DDBJ whole genome shotgun (WGS) entry which is preliminary data.</text>
</comment>
<dbReference type="InterPro" id="IPR020946">
    <property type="entry name" value="Flavin_mOase-like"/>
</dbReference>
<accession>A0A8H4N3N7</accession>
<dbReference type="GO" id="GO:0004499">
    <property type="term" value="F:N,N-dimethylaniline monooxygenase activity"/>
    <property type="evidence" value="ECO:0007669"/>
    <property type="project" value="InterPro"/>
</dbReference>
<comment type="similarity">
    <text evidence="1">Belongs to the FAD-binding monooxygenase family.</text>
</comment>
<dbReference type="Proteomes" id="UP000572817">
    <property type="component" value="Unassembled WGS sequence"/>
</dbReference>
<evidence type="ECO:0000256" key="4">
    <source>
        <dbReference type="ARBA" id="ARBA00023002"/>
    </source>
</evidence>
<dbReference type="PANTHER" id="PTHR42877:SF1">
    <property type="entry name" value="FAD-BINDING MONOOXYGENASE STCW"/>
    <property type="match status" value="1"/>
</dbReference>
<organism evidence="5 6">
    <name type="scientific">Botryosphaeria dothidea</name>
    <dbReference type="NCBI Taxonomy" id="55169"/>
    <lineage>
        <taxon>Eukaryota</taxon>
        <taxon>Fungi</taxon>
        <taxon>Dikarya</taxon>
        <taxon>Ascomycota</taxon>
        <taxon>Pezizomycotina</taxon>
        <taxon>Dothideomycetes</taxon>
        <taxon>Dothideomycetes incertae sedis</taxon>
        <taxon>Botryosphaeriales</taxon>
        <taxon>Botryosphaeriaceae</taxon>
        <taxon>Botryosphaeria</taxon>
    </lineage>
</organism>
<evidence type="ECO:0000256" key="1">
    <source>
        <dbReference type="ARBA" id="ARBA00010139"/>
    </source>
</evidence>
<dbReference type="AlphaFoldDB" id="A0A8H4N3N7"/>
<evidence type="ECO:0000256" key="2">
    <source>
        <dbReference type="ARBA" id="ARBA00022630"/>
    </source>
</evidence>
<dbReference type="EMBL" id="WWBZ02000016">
    <property type="protein sequence ID" value="KAF4309789.1"/>
    <property type="molecule type" value="Genomic_DNA"/>
</dbReference>
<dbReference type="SUPFAM" id="SSF51905">
    <property type="entry name" value="FAD/NAD(P)-binding domain"/>
    <property type="match status" value="1"/>
</dbReference>
<dbReference type="GO" id="GO:0050661">
    <property type="term" value="F:NADP binding"/>
    <property type="evidence" value="ECO:0007669"/>
    <property type="project" value="InterPro"/>
</dbReference>
<reference evidence="5" key="1">
    <citation type="submission" date="2020-04" db="EMBL/GenBank/DDBJ databases">
        <title>Genome Assembly and Annotation of Botryosphaeria dothidea sdau 11-99, a Latent Pathogen of Apple Fruit Ring Rot in China.</title>
        <authorList>
            <person name="Yu C."/>
            <person name="Diao Y."/>
            <person name="Lu Q."/>
            <person name="Zhao J."/>
            <person name="Cui S."/>
            <person name="Peng C."/>
            <person name="He B."/>
            <person name="Liu H."/>
        </authorList>
    </citation>
    <scope>NUCLEOTIDE SEQUENCE [LARGE SCALE GENOMIC DNA]</scope>
    <source>
        <strain evidence="5">Sdau11-99</strain>
    </source>
</reference>
<keyword evidence="2" id="KW-0285">Flavoprotein</keyword>
<gene>
    <name evidence="5" type="ORF">GTA08_BOTSDO03387</name>
</gene>
<name>A0A8H4N3N7_9PEZI</name>
<dbReference type="InterPro" id="IPR051209">
    <property type="entry name" value="FAD-bind_Monooxygenase_sf"/>
</dbReference>
<dbReference type="GO" id="GO:0050660">
    <property type="term" value="F:flavin adenine dinucleotide binding"/>
    <property type="evidence" value="ECO:0007669"/>
    <property type="project" value="InterPro"/>
</dbReference>
<sequence length="324" mass="37862">MMYSSLFDRRTPEFPTIPDVTLHDPQNRRIKVITVGAGVAGILSSYNIQKNCENVDHVVYEKNADIGGTWFENHYPGCACDVPSHAYAYHFAPNPDWPRYLSKREDIWSYLDRVCRIFDLRKCMRFNVHVIGAFWDEDLGQWRIKLRRQEHDGRVGEWEDICDVFLYCTGILNNWTWPGIEGLSSFKGRTIHTARWPEEYQEHQWKGGRVVVIGSGASSLQVVPSMQPHVGKMDIFVRTGVWFAPLVDELPEEYLYSPEEIEIFRRDPEKLIEHIKLMDSQLNKQWPVFFVGSEAQTFIREKIAERMAQLVQDEHLLKDECIKP</sequence>
<dbReference type="OrthoDB" id="74360at2759"/>
<proteinExistence type="inferred from homology"/>
<evidence type="ECO:0000313" key="6">
    <source>
        <dbReference type="Proteomes" id="UP000572817"/>
    </source>
</evidence>
<keyword evidence="3" id="KW-0274">FAD</keyword>
<dbReference type="PANTHER" id="PTHR42877">
    <property type="entry name" value="L-ORNITHINE N(5)-MONOOXYGENASE-RELATED"/>
    <property type="match status" value="1"/>
</dbReference>
<evidence type="ECO:0000256" key="3">
    <source>
        <dbReference type="ARBA" id="ARBA00022827"/>
    </source>
</evidence>
<keyword evidence="4" id="KW-0560">Oxidoreductase</keyword>
<evidence type="ECO:0000313" key="5">
    <source>
        <dbReference type="EMBL" id="KAF4309789.1"/>
    </source>
</evidence>
<keyword evidence="6" id="KW-1185">Reference proteome</keyword>
<dbReference type="Gene3D" id="3.50.50.60">
    <property type="entry name" value="FAD/NAD(P)-binding domain"/>
    <property type="match status" value="1"/>
</dbReference>
<dbReference type="InterPro" id="IPR036188">
    <property type="entry name" value="FAD/NAD-bd_sf"/>
</dbReference>